<dbReference type="Pfam" id="PF22022">
    <property type="entry name" value="Phage_int_M"/>
    <property type="match status" value="1"/>
</dbReference>
<dbReference type="SUPFAM" id="SSF56349">
    <property type="entry name" value="DNA breaking-rejoining enzymes"/>
    <property type="match status" value="1"/>
</dbReference>
<dbReference type="InterPro" id="IPR050808">
    <property type="entry name" value="Phage_Integrase"/>
</dbReference>
<name>A0A4Q1KKN5_9SPHN</name>
<dbReference type="OrthoDB" id="7388552at2"/>
<dbReference type="GO" id="GO:0006310">
    <property type="term" value="P:DNA recombination"/>
    <property type="evidence" value="ECO:0007669"/>
    <property type="project" value="UniProtKB-KW"/>
</dbReference>
<dbReference type="Gene3D" id="1.10.150.130">
    <property type="match status" value="1"/>
</dbReference>
<evidence type="ECO:0000256" key="1">
    <source>
        <dbReference type="ARBA" id="ARBA00008857"/>
    </source>
</evidence>
<keyword evidence="3" id="KW-0238">DNA-binding</keyword>
<dbReference type="Proteomes" id="UP000290958">
    <property type="component" value="Unassembled WGS sequence"/>
</dbReference>
<dbReference type="Gene3D" id="3.30.160.390">
    <property type="entry name" value="Integrase, DNA-binding domain"/>
    <property type="match status" value="1"/>
</dbReference>
<reference evidence="7" key="1">
    <citation type="submission" date="2019-01" db="EMBL/GenBank/DDBJ databases">
        <title>Cytophagaceae bacterium strain CAR-16.</title>
        <authorList>
            <person name="Chen W.-M."/>
        </authorList>
    </citation>
    <scope>NUCLEOTIDE SEQUENCE [LARGE SCALE GENOMIC DNA]</scope>
    <source>
        <strain evidence="7">CHR27</strain>
    </source>
</reference>
<sequence length="417" mass="47335">MPLTETQAKNAKPRERAYKLADSEGLFLLVQPNGTKLWRMKYRVAGKEKLLSFGAYPALGIAAARDKRKAAKALLAEGKDPMKAKGEVISENGNTFYMVAKRWHENRQSALNPAHAERVWSRMERDVFPSLGQKLIHEITAPEVLDMIRRIETRGALDISRRAKQGVGQVFQFAIACGLASSDPTAHLSGALKPRPRVKHMSRLPLVEIPAFLERLRAYQEEGDRRSAITRDAVLFALLTWVRTKELRLAVKSEFENLDGTEPVWRIPAARMKMGREHLVPLSAQAALIARKMVSAATGDYLFPGTHPDKPLSENTMIYALYRLGYHSRQTIHGFRGLASTWANEQLVEFGKPAMWIRKYHEDWVELQLAHSEKDDVRGAYNAAEYLAPRRRMMQDWADFLDGRKVVDIRKGRKRAA</sequence>
<evidence type="ECO:0000256" key="4">
    <source>
        <dbReference type="ARBA" id="ARBA00023172"/>
    </source>
</evidence>
<evidence type="ECO:0000256" key="2">
    <source>
        <dbReference type="ARBA" id="ARBA00022908"/>
    </source>
</evidence>
<dbReference type="CDD" id="cd00801">
    <property type="entry name" value="INT_P4_C"/>
    <property type="match status" value="1"/>
</dbReference>
<dbReference type="GO" id="GO:0015074">
    <property type="term" value="P:DNA integration"/>
    <property type="evidence" value="ECO:0007669"/>
    <property type="project" value="UniProtKB-KW"/>
</dbReference>
<keyword evidence="2" id="KW-0229">DNA integration</keyword>
<evidence type="ECO:0000313" key="7">
    <source>
        <dbReference type="Proteomes" id="UP000290958"/>
    </source>
</evidence>
<proteinExistence type="inferred from homology"/>
<dbReference type="InterPro" id="IPR053876">
    <property type="entry name" value="Phage_int_M"/>
</dbReference>
<dbReference type="InterPro" id="IPR025166">
    <property type="entry name" value="Integrase_DNA_bind_dom"/>
</dbReference>
<comment type="caution">
    <text evidence="6">The sequence shown here is derived from an EMBL/GenBank/DDBJ whole genome shotgun (WGS) entry which is preliminary data.</text>
</comment>
<dbReference type="GO" id="GO:0003677">
    <property type="term" value="F:DNA binding"/>
    <property type="evidence" value="ECO:0007669"/>
    <property type="project" value="UniProtKB-KW"/>
</dbReference>
<organism evidence="6 7">
    <name type="scientific">Sphingobium fluviale</name>
    <dbReference type="NCBI Taxonomy" id="2506423"/>
    <lineage>
        <taxon>Bacteria</taxon>
        <taxon>Pseudomonadati</taxon>
        <taxon>Pseudomonadota</taxon>
        <taxon>Alphaproteobacteria</taxon>
        <taxon>Sphingomonadales</taxon>
        <taxon>Sphingomonadaceae</taxon>
        <taxon>Sphingobium</taxon>
    </lineage>
</organism>
<dbReference type="InterPro" id="IPR011010">
    <property type="entry name" value="DNA_brk_join_enz"/>
</dbReference>
<dbReference type="RefSeq" id="WP_129403899.1">
    <property type="nucleotide sequence ID" value="NZ_SBKP01000005.1"/>
</dbReference>
<accession>A0A4Q1KKN5</accession>
<evidence type="ECO:0000313" key="6">
    <source>
        <dbReference type="EMBL" id="RXR29254.1"/>
    </source>
</evidence>
<gene>
    <name evidence="6" type="ORF">EQG66_07120</name>
</gene>
<dbReference type="InterPro" id="IPR002104">
    <property type="entry name" value="Integrase_catalytic"/>
</dbReference>
<dbReference type="Gene3D" id="1.10.443.10">
    <property type="entry name" value="Intergrase catalytic core"/>
    <property type="match status" value="1"/>
</dbReference>
<dbReference type="Pfam" id="PF13356">
    <property type="entry name" value="Arm-DNA-bind_3"/>
    <property type="match status" value="1"/>
</dbReference>
<comment type="similarity">
    <text evidence="1">Belongs to the 'phage' integrase family.</text>
</comment>
<dbReference type="InterPro" id="IPR038488">
    <property type="entry name" value="Integrase_DNA-bd_sf"/>
</dbReference>
<keyword evidence="4" id="KW-0233">DNA recombination</keyword>
<evidence type="ECO:0000256" key="3">
    <source>
        <dbReference type="ARBA" id="ARBA00023125"/>
    </source>
</evidence>
<feature type="domain" description="Tyr recombinase" evidence="5">
    <location>
        <begin position="199"/>
        <end position="394"/>
    </location>
</feature>
<dbReference type="PANTHER" id="PTHR30629">
    <property type="entry name" value="PROPHAGE INTEGRASE"/>
    <property type="match status" value="1"/>
</dbReference>
<keyword evidence="7" id="KW-1185">Reference proteome</keyword>
<dbReference type="InterPro" id="IPR010998">
    <property type="entry name" value="Integrase_recombinase_N"/>
</dbReference>
<protein>
    <submittedName>
        <fullName evidence="6">DUF4102 domain-containing protein</fullName>
    </submittedName>
</protein>
<dbReference type="PROSITE" id="PS51898">
    <property type="entry name" value="TYR_RECOMBINASE"/>
    <property type="match status" value="1"/>
</dbReference>
<dbReference type="InterPro" id="IPR013762">
    <property type="entry name" value="Integrase-like_cat_sf"/>
</dbReference>
<dbReference type="AlphaFoldDB" id="A0A4Q1KKN5"/>
<dbReference type="EMBL" id="SBKP01000005">
    <property type="protein sequence ID" value="RXR29254.1"/>
    <property type="molecule type" value="Genomic_DNA"/>
</dbReference>
<dbReference type="Pfam" id="PF00589">
    <property type="entry name" value="Phage_integrase"/>
    <property type="match status" value="1"/>
</dbReference>
<evidence type="ECO:0000259" key="5">
    <source>
        <dbReference type="PROSITE" id="PS51898"/>
    </source>
</evidence>
<dbReference type="PANTHER" id="PTHR30629:SF2">
    <property type="entry name" value="PROPHAGE INTEGRASE INTS-RELATED"/>
    <property type="match status" value="1"/>
</dbReference>